<name>A0A923MGY6_9FIRM</name>
<dbReference type="InterPro" id="IPR029056">
    <property type="entry name" value="Ribokinase-like"/>
</dbReference>
<evidence type="ECO:0000259" key="6">
    <source>
        <dbReference type="Pfam" id="PF08543"/>
    </source>
</evidence>
<dbReference type="PANTHER" id="PTHR10534">
    <property type="entry name" value="PYRIDOXAL KINASE"/>
    <property type="match status" value="1"/>
</dbReference>
<sequence>MSTPRIAAIHDLSCFGRCSLTIALPVLSAMGCQCCPLPTALLSAHTGFPGNTFLDLTVEMGRIADHWAAMDLQFDAIYSGFLGSADQVDTVARFFDTFKKSGTAVIVDPVMGDHGTAYRTCTPDLCRGMRALAENADVITPNLTEAALLLDRPYEEIQRTDAYEVVRRLSVGGRRSVVLTGYSSEPGQTGALCFDRDSGESKAVQTPREPQDFSGTGDLFASVLAGGVARGVPLFQAAQAAADFVRDCIARTLAEGLTEQDGVDFEPLLGQLTSSK</sequence>
<evidence type="ECO:0000313" key="7">
    <source>
        <dbReference type="EMBL" id="MBC5770490.1"/>
    </source>
</evidence>
<dbReference type="Proteomes" id="UP000620327">
    <property type="component" value="Unassembled WGS sequence"/>
</dbReference>
<accession>A0A923MGY6</accession>
<reference evidence="7" key="1">
    <citation type="submission" date="2020-08" db="EMBL/GenBank/DDBJ databases">
        <title>Genome public.</title>
        <authorList>
            <person name="Liu C."/>
            <person name="Sun Q."/>
        </authorList>
    </citation>
    <scope>NUCLEOTIDE SEQUENCE</scope>
    <source>
        <strain evidence="7">BX15</strain>
    </source>
</reference>
<evidence type="ECO:0000256" key="4">
    <source>
        <dbReference type="ARBA" id="ARBA00022777"/>
    </source>
</evidence>
<dbReference type="NCBIfam" id="NF005491">
    <property type="entry name" value="PRK07105.1"/>
    <property type="match status" value="1"/>
</dbReference>
<evidence type="ECO:0000256" key="3">
    <source>
        <dbReference type="ARBA" id="ARBA00022741"/>
    </source>
</evidence>
<dbReference type="CDD" id="cd01173">
    <property type="entry name" value="pyridoxal_pyridoxamine_kinase"/>
    <property type="match status" value="1"/>
</dbReference>
<dbReference type="Gene3D" id="3.40.1190.20">
    <property type="match status" value="1"/>
</dbReference>
<dbReference type="SUPFAM" id="SSF53613">
    <property type="entry name" value="Ribokinase-like"/>
    <property type="match status" value="1"/>
</dbReference>
<proteinExistence type="predicted"/>
<dbReference type="GO" id="GO:0008478">
    <property type="term" value="F:pyridoxal kinase activity"/>
    <property type="evidence" value="ECO:0007669"/>
    <property type="project" value="UniProtKB-EC"/>
</dbReference>
<keyword evidence="4 7" id="KW-0418">Kinase</keyword>
<organism evidence="7 8">
    <name type="scientific">Dysosmobacter segnis</name>
    <dbReference type="NCBI Taxonomy" id="2763042"/>
    <lineage>
        <taxon>Bacteria</taxon>
        <taxon>Bacillati</taxon>
        <taxon>Bacillota</taxon>
        <taxon>Clostridia</taxon>
        <taxon>Eubacteriales</taxon>
        <taxon>Oscillospiraceae</taxon>
        <taxon>Dysosmobacter</taxon>
    </lineage>
</organism>
<dbReference type="GO" id="GO:0005829">
    <property type="term" value="C:cytosol"/>
    <property type="evidence" value="ECO:0007669"/>
    <property type="project" value="TreeGrafter"/>
</dbReference>
<dbReference type="AlphaFoldDB" id="A0A923MGY6"/>
<keyword evidence="8" id="KW-1185">Reference proteome</keyword>
<evidence type="ECO:0000256" key="5">
    <source>
        <dbReference type="ARBA" id="ARBA00022840"/>
    </source>
</evidence>
<keyword evidence="2 7" id="KW-0808">Transferase</keyword>
<dbReference type="InterPro" id="IPR013749">
    <property type="entry name" value="PM/HMP-P_kinase-1"/>
</dbReference>
<keyword evidence="5" id="KW-0067">ATP-binding</keyword>
<dbReference type="PANTHER" id="PTHR10534:SF2">
    <property type="entry name" value="PYRIDOXAL KINASE"/>
    <property type="match status" value="1"/>
</dbReference>
<dbReference type="EMBL" id="JACOQI010000007">
    <property type="protein sequence ID" value="MBC5770490.1"/>
    <property type="molecule type" value="Genomic_DNA"/>
</dbReference>
<evidence type="ECO:0000256" key="1">
    <source>
        <dbReference type="ARBA" id="ARBA00012104"/>
    </source>
</evidence>
<dbReference type="InterPro" id="IPR004625">
    <property type="entry name" value="PyrdxlKinase"/>
</dbReference>
<dbReference type="EC" id="2.7.1.35" evidence="1"/>
<dbReference type="GO" id="GO:0005524">
    <property type="term" value="F:ATP binding"/>
    <property type="evidence" value="ECO:0007669"/>
    <property type="project" value="UniProtKB-KW"/>
</dbReference>
<dbReference type="RefSeq" id="WP_187014739.1">
    <property type="nucleotide sequence ID" value="NZ_JACOQI010000007.1"/>
</dbReference>
<feature type="domain" description="Pyridoxamine kinase/Phosphomethylpyrimidine kinase" evidence="6">
    <location>
        <begin position="66"/>
        <end position="254"/>
    </location>
</feature>
<evidence type="ECO:0000313" key="8">
    <source>
        <dbReference type="Proteomes" id="UP000620327"/>
    </source>
</evidence>
<dbReference type="Pfam" id="PF08543">
    <property type="entry name" value="Phos_pyr_kin"/>
    <property type="match status" value="1"/>
</dbReference>
<comment type="caution">
    <text evidence="7">The sequence shown here is derived from an EMBL/GenBank/DDBJ whole genome shotgun (WGS) entry which is preliminary data.</text>
</comment>
<dbReference type="PROSITE" id="PS51257">
    <property type="entry name" value="PROKAR_LIPOPROTEIN"/>
    <property type="match status" value="1"/>
</dbReference>
<evidence type="ECO:0000256" key="2">
    <source>
        <dbReference type="ARBA" id="ARBA00022679"/>
    </source>
</evidence>
<dbReference type="GO" id="GO:0009443">
    <property type="term" value="P:pyridoxal 5'-phosphate salvage"/>
    <property type="evidence" value="ECO:0007669"/>
    <property type="project" value="InterPro"/>
</dbReference>
<gene>
    <name evidence="7" type="ORF">H8Z83_09180</name>
</gene>
<keyword evidence="3" id="KW-0547">Nucleotide-binding</keyword>
<protein>
    <recommendedName>
        <fullName evidence="1">pyridoxal kinase</fullName>
        <ecNumber evidence="1">2.7.1.35</ecNumber>
    </recommendedName>
</protein>